<dbReference type="RefSeq" id="WP_346095161.1">
    <property type="nucleotide sequence ID" value="NZ_BAAABY010000023.1"/>
</dbReference>
<protein>
    <submittedName>
        <fullName evidence="4">Glycosyltransferase family 9 protein</fullName>
    </submittedName>
</protein>
<sequence>MTSAADPTGPCSPRPRLLVLRALGLGDLLAGVPALRGIRRHFPGHAVVLAAPPALTDAALATGAVDAVLAAQAPGRGVPALRHWPGAAPDVAIDLHGNGPASVDVLAELHPGRLIAYAARDSPAAALGVWERGEHERTRWCSVLGAYGIAADPEDYRLPAPEDPSPAPGAVVIHPGADAGSRRWPAHRYGAVAARLRAAGRRVVVLGGPGEEDLTLTVAEAAGLGPGEVLTGGLPFGELSALIAQASVLVSGDTGTAHLATAHATPSVTLFGPVPPRLWGPPPSERHTALWHPGPPGDPHGTEPDPLLLRIGVDEVVEAVLWHDREVAPMPRTTEAGGMEAGGMEAGRSGLRRRLRAPGSAPHRGAPGTARPRTTGEVGP</sequence>
<organism evidence="4 5">
    <name type="scientific">Streptomyces olivaceiscleroticus</name>
    <dbReference type="NCBI Taxonomy" id="68245"/>
    <lineage>
        <taxon>Bacteria</taxon>
        <taxon>Bacillati</taxon>
        <taxon>Actinomycetota</taxon>
        <taxon>Actinomycetes</taxon>
        <taxon>Kitasatosporales</taxon>
        <taxon>Streptomycetaceae</taxon>
        <taxon>Streptomyces</taxon>
    </lineage>
</organism>
<proteinExistence type="predicted"/>
<evidence type="ECO:0000313" key="4">
    <source>
        <dbReference type="EMBL" id="GAA0461442.1"/>
    </source>
</evidence>
<feature type="region of interest" description="Disordered" evidence="3">
    <location>
        <begin position="283"/>
        <end position="302"/>
    </location>
</feature>
<dbReference type="PANTHER" id="PTHR30160">
    <property type="entry name" value="TETRAACYLDISACCHARIDE 4'-KINASE-RELATED"/>
    <property type="match status" value="1"/>
</dbReference>
<evidence type="ECO:0000256" key="2">
    <source>
        <dbReference type="ARBA" id="ARBA00022679"/>
    </source>
</evidence>
<comment type="caution">
    <text evidence="4">The sequence shown here is derived from an EMBL/GenBank/DDBJ whole genome shotgun (WGS) entry which is preliminary data.</text>
</comment>
<name>A0ABN0ZWQ0_9ACTN</name>
<dbReference type="InterPro" id="IPR002201">
    <property type="entry name" value="Glyco_trans_9"/>
</dbReference>
<dbReference type="Proteomes" id="UP001500909">
    <property type="component" value="Unassembled WGS sequence"/>
</dbReference>
<evidence type="ECO:0000313" key="5">
    <source>
        <dbReference type="Proteomes" id="UP001500909"/>
    </source>
</evidence>
<dbReference type="InterPro" id="IPR051199">
    <property type="entry name" value="LPS_LOS_Heptosyltrfase"/>
</dbReference>
<dbReference type="Gene3D" id="3.40.50.2000">
    <property type="entry name" value="Glycogen Phosphorylase B"/>
    <property type="match status" value="2"/>
</dbReference>
<reference evidence="4 5" key="1">
    <citation type="journal article" date="2019" name="Int. J. Syst. Evol. Microbiol.">
        <title>The Global Catalogue of Microorganisms (GCM) 10K type strain sequencing project: providing services to taxonomists for standard genome sequencing and annotation.</title>
        <authorList>
            <consortium name="The Broad Institute Genomics Platform"/>
            <consortium name="The Broad Institute Genome Sequencing Center for Infectious Disease"/>
            <person name="Wu L."/>
            <person name="Ma J."/>
        </authorList>
    </citation>
    <scope>NUCLEOTIDE SEQUENCE [LARGE SCALE GENOMIC DNA]</scope>
    <source>
        <strain evidence="4 5">JCM 4805</strain>
    </source>
</reference>
<dbReference type="EMBL" id="BAAABY010000023">
    <property type="protein sequence ID" value="GAA0461442.1"/>
    <property type="molecule type" value="Genomic_DNA"/>
</dbReference>
<keyword evidence="1" id="KW-0328">Glycosyltransferase</keyword>
<dbReference type="SUPFAM" id="SSF53756">
    <property type="entry name" value="UDP-Glycosyltransferase/glycogen phosphorylase"/>
    <property type="match status" value="1"/>
</dbReference>
<evidence type="ECO:0000256" key="3">
    <source>
        <dbReference type="SAM" id="MobiDB-lite"/>
    </source>
</evidence>
<accession>A0ABN0ZWQ0</accession>
<dbReference type="CDD" id="cd03789">
    <property type="entry name" value="GT9_LPS_heptosyltransferase"/>
    <property type="match status" value="1"/>
</dbReference>
<dbReference type="PANTHER" id="PTHR30160:SF1">
    <property type="entry name" value="LIPOPOLYSACCHARIDE 1,2-N-ACETYLGLUCOSAMINETRANSFERASE-RELATED"/>
    <property type="match status" value="1"/>
</dbReference>
<evidence type="ECO:0000256" key="1">
    <source>
        <dbReference type="ARBA" id="ARBA00022676"/>
    </source>
</evidence>
<keyword evidence="2" id="KW-0808">Transferase</keyword>
<keyword evidence="5" id="KW-1185">Reference proteome</keyword>
<dbReference type="Pfam" id="PF01075">
    <property type="entry name" value="Glyco_transf_9"/>
    <property type="match status" value="1"/>
</dbReference>
<gene>
    <name evidence="4" type="ORF">GCM10010361_26590</name>
</gene>
<feature type="region of interest" description="Disordered" evidence="3">
    <location>
        <begin position="332"/>
        <end position="380"/>
    </location>
</feature>